<dbReference type="Proteomes" id="UP001295684">
    <property type="component" value="Unassembled WGS sequence"/>
</dbReference>
<dbReference type="InterPro" id="IPR001179">
    <property type="entry name" value="PPIase_FKBP_dom"/>
</dbReference>
<keyword evidence="4 5" id="KW-0413">Isomerase</keyword>
<dbReference type="Pfam" id="PF00254">
    <property type="entry name" value="FKBP_C"/>
    <property type="match status" value="1"/>
</dbReference>
<feature type="domain" description="PPIase FKBP-type" evidence="6">
    <location>
        <begin position="19"/>
        <end position="107"/>
    </location>
</feature>
<keyword evidence="8" id="KW-1185">Reference proteome</keyword>
<evidence type="ECO:0000256" key="2">
    <source>
        <dbReference type="ARBA" id="ARBA00013194"/>
    </source>
</evidence>
<dbReference type="GO" id="GO:0005737">
    <property type="term" value="C:cytoplasm"/>
    <property type="evidence" value="ECO:0007669"/>
    <property type="project" value="TreeGrafter"/>
</dbReference>
<dbReference type="InterPro" id="IPR050689">
    <property type="entry name" value="FKBP-type_PPIase"/>
</dbReference>
<organism evidence="7 8">
    <name type="scientific">Euplotes crassus</name>
    <dbReference type="NCBI Taxonomy" id="5936"/>
    <lineage>
        <taxon>Eukaryota</taxon>
        <taxon>Sar</taxon>
        <taxon>Alveolata</taxon>
        <taxon>Ciliophora</taxon>
        <taxon>Intramacronucleata</taxon>
        <taxon>Spirotrichea</taxon>
        <taxon>Hypotrichia</taxon>
        <taxon>Euplotida</taxon>
        <taxon>Euplotidae</taxon>
        <taxon>Moneuplotes</taxon>
    </lineage>
</organism>
<dbReference type="GO" id="GO:0003755">
    <property type="term" value="F:peptidyl-prolyl cis-trans isomerase activity"/>
    <property type="evidence" value="ECO:0007669"/>
    <property type="project" value="UniProtKB-KW"/>
</dbReference>
<name>A0AAD1Y5J8_EUPCR</name>
<sequence>MSLSKTIVTEGNGESPPSGSTVYVHYIGTLNDGTKFDSSRDRGEKFSFVLGAGQVIKGWDEGVASMTKGERATLVCPPDYAYGASGIPGVIPPSATLNFDVELFDWA</sequence>
<comment type="caution">
    <text evidence="7">The sequence shown here is derived from an EMBL/GenBank/DDBJ whole genome shotgun (WGS) entry which is preliminary data.</text>
</comment>
<dbReference type="InterPro" id="IPR046357">
    <property type="entry name" value="PPIase_dom_sf"/>
</dbReference>
<dbReference type="FunFam" id="3.10.50.40:FF:000025">
    <property type="entry name" value="Peptidylprolyl isomerase"/>
    <property type="match status" value="1"/>
</dbReference>
<evidence type="ECO:0000313" key="8">
    <source>
        <dbReference type="Proteomes" id="UP001295684"/>
    </source>
</evidence>
<dbReference type="Gene3D" id="3.10.50.40">
    <property type="match status" value="1"/>
</dbReference>
<evidence type="ECO:0000256" key="3">
    <source>
        <dbReference type="ARBA" id="ARBA00023110"/>
    </source>
</evidence>
<dbReference type="EC" id="5.2.1.8" evidence="2 5"/>
<keyword evidence="3 5" id="KW-0697">Rotamase</keyword>
<protein>
    <recommendedName>
        <fullName evidence="2 5">peptidylprolyl isomerase</fullName>
        <ecNumber evidence="2 5">5.2.1.8</ecNumber>
    </recommendedName>
</protein>
<dbReference type="EMBL" id="CAMPGE010027462">
    <property type="protein sequence ID" value="CAI2385089.1"/>
    <property type="molecule type" value="Genomic_DNA"/>
</dbReference>
<gene>
    <name evidence="7" type="ORF">ECRASSUSDP1_LOCUS26631</name>
</gene>
<dbReference type="PANTHER" id="PTHR10516">
    <property type="entry name" value="PEPTIDYL-PROLYL CIS-TRANS ISOMERASE"/>
    <property type="match status" value="1"/>
</dbReference>
<dbReference type="AlphaFoldDB" id="A0AAD1Y5J8"/>
<evidence type="ECO:0000313" key="7">
    <source>
        <dbReference type="EMBL" id="CAI2385089.1"/>
    </source>
</evidence>
<comment type="catalytic activity">
    <reaction evidence="1 5">
        <text>[protein]-peptidylproline (omega=180) = [protein]-peptidylproline (omega=0)</text>
        <dbReference type="Rhea" id="RHEA:16237"/>
        <dbReference type="Rhea" id="RHEA-COMP:10747"/>
        <dbReference type="Rhea" id="RHEA-COMP:10748"/>
        <dbReference type="ChEBI" id="CHEBI:83833"/>
        <dbReference type="ChEBI" id="CHEBI:83834"/>
        <dbReference type="EC" id="5.2.1.8"/>
    </reaction>
</comment>
<proteinExistence type="predicted"/>
<evidence type="ECO:0000259" key="6">
    <source>
        <dbReference type="PROSITE" id="PS50059"/>
    </source>
</evidence>
<accession>A0AAD1Y5J8</accession>
<dbReference type="SUPFAM" id="SSF54534">
    <property type="entry name" value="FKBP-like"/>
    <property type="match status" value="1"/>
</dbReference>
<dbReference type="PROSITE" id="PS50059">
    <property type="entry name" value="FKBP_PPIASE"/>
    <property type="match status" value="1"/>
</dbReference>
<evidence type="ECO:0000256" key="1">
    <source>
        <dbReference type="ARBA" id="ARBA00000971"/>
    </source>
</evidence>
<dbReference type="PANTHER" id="PTHR10516:SF443">
    <property type="entry name" value="FK506-BINDING PROTEIN 59-RELATED"/>
    <property type="match status" value="1"/>
</dbReference>
<evidence type="ECO:0000256" key="4">
    <source>
        <dbReference type="ARBA" id="ARBA00023235"/>
    </source>
</evidence>
<evidence type="ECO:0000256" key="5">
    <source>
        <dbReference type="PROSITE-ProRule" id="PRU00277"/>
    </source>
</evidence>
<reference evidence="7" key="1">
    <citation type="submission" date="2023-07" db="EMBL/GenBank/DDBJ databases">
        <authorList>
            <consortium name="AG Swart"/>
            <person name="Singh M."/>
            <person name="Singh A."/>
            <person name="Seah K."/>
            <person name="Emmerich C."/>
        </authorList>
    </citation>
    <scope>NUCLEOTIDE SEQUENCE</scope>
    <source>
        <strain evidence="7">DP1</strain>
    </source>
</reference>